<feature type="chain" id="PRO_5046784121" description="MSHA biogenesis protein MshK" evidence="1">
    <location>
        <begin position="18"/>
        <end position="108"/>
    </location>
</feature>
<evidence type="ECO:0008006" key="4">
    <source>
        <dbReference type="Google" id="ProtNLM"/>
    </source>
</evidence>
<keyword evidence="3" id="KW-1185">Reference proteome</keyword>
<sequence length="108" mass="11971">MYKTLALLTLLAPTVFAQSLRDPTQPLGHRSSADDIGLKLHSVLISETRTLAVINGELVREGEALVRLPEVTVEKINRSDVVLKRNGKTMVLKLLDQPETESIKTDRP</sequence>
<comment type="caution">
    <text evidence="2">The sequence shown here is derived from an EMBL/GenBank/DDBJ whole genome shotgun (WGS) entry which is preliminary data.</text>
</comment>
<dbReference type="EMBL" id="JAULRT010000059">
    <property type="protein sequence ID" value="MDO3382994.1"/>
    <property type="molecule type" value="Genomic_DNA"/>
</dbReference>
<reference evidence="2" key="1">
    <citation type="submission" date="2023-07" db="EMBL/GenBank/DDBJ databases">
        <title>Gilvimarinus algae sp. nov., isolated from the surface of Kelp.</title>
        <authorList>
            <person name="Sun Y.Y."/>
            <person name="Gong Y."/>
            <person name="Du Z.J."/>
        </authorList>
    </citation>
    <scope>NUCLEOTIDE SEQUENCE</scope>
    <source>
        <strain evidence="2">SDUM040014</strain>
    </source>
</reference>
<dbReference type="Proteomes" id="UP001168380">
    <property type="component" value="Unassembled WGS sequence"/>
</dbReference>
<evidence type="ECO:0000313" key="3">
    <source>
        <dbReference type="Proteomes" id="UP001168380"/>
    </source>
</evidence>
<gene>
    <name evidence="2" type="ORF">QWI16_12515</name>
</gene>
<evidence type="ECO:0000256" key="1">
    <source>
        <dbReference type="SAM" id="SignalP"/>
    </source>
</evidence>
<proteinExistence type="predicted"/>
<protein>
    <recommendedName>
        <fullName evidence="4">MSHA biogenesis protein MshK</fullName>
    </recommendedName>
</protein>
<evidence type="ECO:0000313" key="2">
    <source>
        <dbReference type="EMBL" id="MDO3382994.1"/>
    </source>
</evidence>
<accession>A0ABT8TG03</accession>
<organism evidence="2 3">
    <name type="scientific">Gilvimarinus algae</name>
    <dbReference type="NCBI Taxonomy" id="3058037"/>
    <lineage>
        <taxon>Bacteria</taxon>
        <taxon>Pseudomonadati</taxon>
        <taxon>Pseudomonadota</taxon>
        <taxon>Gammaproteobacteria</taxon>
        <taxon>Cellvibrionales</taxon>
        <taxon>Cellvibrionaceae</taxon>
        <taxon>Gilvimarinus</taxon>
    </lineage>
</organism>
<name>A0ABT8TG03_9GAMM</name>
<keyword evidence="1" id="KW-0732">Signal</keyword>
<dbReference type="RefSeq" id="WP_302713593.1">
    <property type="nucleotide sequence ID" value="NZ_JAULRT010000059.1"/>
</dbReference>
<feature type="signal peptide" evidence="1">
    <location>
        <begin position="1"/>
        <end position="17"/>
    </location>
</feature>